<dbReference type="OrthoDB" id="434253at2759"/>
<dbReference type="SUPFAM" id="SSF50475">
    <property type="entry name" value="FMN-binding split barrel"/>
    <property type="match status" value="1"/>
</dbReference>
<dbReference type="InterPro" id="IPR012349">
    <property type="entry name" value="Split_barrel_FMN-bd"/>
</dbReference>
<name>A0A2V0PJK0_9CHLO</name>
<feature type="region of interest" description="Disordered" evidence="1">
    <location>
        <begin position="212"/>
        <end position="250"/>
    </location>
</feature>
<accession>A0A2V0PJK0</accession>
<gene>
    <name evidence="3" type="ORF">Rsub_12692</name>
</gene>
<feature type="domain" description="Pyridoxamine 5'-phosphate oxidase Alr4036 family FMN-binding" evidence="2">
    <location>
        <begin position="16"/>
        <end position="108"/>
    </location>
</feature>
<reference evidence="3 4" key="1">
    <citation type="journal article" date="2018" name="Sci. Rep.">
        <title>Raphidocelis subcapitata (=Pseudokirchneriella subcapitata) provides an insight into genome evolution and environmental adaptations in the Sphaeropleales.</title>
        <authorList>
            <person name="Suzuki S."/>
            <person name="Yamaguchi H."/>
            <person name="Nakajima N."/>
            <person name="Kawachi M."/>
        </authorList>
    </citation>
    <scope>NUCLEOTIDE SEQUENCE [LARGE SCALE GENOMIC DNA]</scope>
    <source>
        <strain evidence="3 4">NIES-35</strain>
    </source>
</reference>
<organism evidence="3 4">
    <name type="scientific">Raphidocelis subcapitata</name>
    <dbReference type="NCBI Taxonomy" id="307507"/>
    <lineage>
        <taxon>Eukaryota</taxon>
        <taxon>Viridiplantae</taxon>
        <taxon>Chlorophyta</taxon>
        <taxon>core chlorophytes</taxon>
        <taxon>Chlorophyceae</taxon>
        <taxon>CS clade</taxon>
        <taxon>Sphaeropleales</taxon>
        <taxon>Selenastraceae</taxon>
        <taxon>Raphidocelis</taxon>
    </lineage>
</organism>
<dbReference type="InterPro" id="IPR024624">
    <property type="entry name" value="Pyridox_Oxase_Alr4036_FMN-bd"/>
</dbReference>
<dbReference type="Pfam" id="PF12766">
    <property type="entry name" value="Pyridox_oxase_2"/>
    <property type="match status" value="1"/>
</dbReference>
<dbReference type="PANTHER" id="PTHR28243">
    <property type="entry name" value="AGL049CP"/>
    <property type="match status" value="1"/>
</dbReference>
<dbReference type="PANTHER" id="PTHR28243:SF1">
    <property type="entry name" value="PYRIDOXAMINE 5'-PHOSPHATE OXIDASE ALR4036 FAMILY FMN-BINDING DOMAIN-CONTAINING PROTEIN"/>
    <property type="match status" value="1"/>
</dbReference>
<dbReference type="Proteomes" id="UP000247498">
    <property type="component" value="Unassembled WGS sequence"/>
</dbReference>
<dbReference type="UniPathway" id="UPA01068">
    <property type="reaction ID" value="UER00304"/>
</dbReference>
<comment type="caution">
    <text evidence="3">The sequence shown here is derived from an EMBL/GenBank/DDBJ whole genome shotgun (WGS) entry which is preliminary data.</text>
</comment>
<dbReference type="STRING" id="307507.A0A2V0PJK0"/>
<sequence>MAATGAAAATAAAAAPQWRTLIERSLKKNRSLAYSRYVQLATVRPDGRPACRTVVFRGFLDGADALTFVTDRRSEKVGQSAANPAAEVAWYLPVTREQYRVTGALRVVAAGDGDAALAAARRKAWTNMSDAGRSQFVWPHPGLPRIAADEAAFLQPAPDSAGDPVADFCLVVLNVEAVDYINLKQNRRIVFSQQQEGDAAAAAAAAGAQAAAAAASAGGGSGGDGSEGEGEVPRDPPLTLAGWTATEVNP</sequence>
<evidence type="ECO:0000256" key="1">
    <source>
        <dbReference type="SAM" id="MobiDB-lite"/>
    </source>
</evidence>
<proteinExistence type="predicted"/>
<dbReference type="InParanoid" id="A0A2V0PJK0"/>
<evidence type="ECO:0000259" key="2">
    <source>
        <dbReference type="Pfam" id="PF12766"/>
    </source>
</evidence>
<dbReference type="GO" id="GO:0010181">
    <property type="term" value="F:FMN binding"/>
    <property type="evidence" value="ECO:0007669"/>
    <property type="project" value="InterPro"/>
</dbReference>
<dbReference type="Gene3D" id="2.30.110.10">
    <property type="entry name" value="Electron Transport, Fmn-binding Protein, Chain A"/>
    <property type="match status" value="1"/>
</dbReference>
<evidence type="ECO:0000313" key="3">
    <source>
        <dbReference type="EMBL" id="GBF99896.1"/>
    </source>
</evidence>
<keyword evidence="4" id="KW-1185">Reference proteome</keyword>
<dbReference type="EMBL" id="BDRX01000179">
    <property type="protein sequence ID" value="GBF99896.1"/>
    <property type="molecule type" value="Genomic_DNA"/>
</dbReference>
<dbReference type="FunCoup" id="A0A2V0PJK0">
    <property type="interactions" value="814"/>
</dbReference>
<protein>
    <recommendedName>
        <fullName evidence="2">Pyridoxamine 5'-phosphate oxidase Alr4036 family FMN-binding domain-containing protein</fullName>
    </recommendedName>
</protein>
<dbReference type="AlphaFoldDB" id="A0A2V0PJK0"/>
<evidence type="ECO:0000313" key="4">
    <source>
        <dbReference type="Proteomes" id="UP000247498"/>
    </source>
</evidence>